<feature type="transmembrane region" description="Helical" evidence="2">
    <location>
        <begin position="6"/>
        <end position="25"/>
    </location>
</feature>
<dbReference type="eggNOG" id="COG1468">
    <property type="taxonomic scope" value="Bacteria"/>
</dbReference>
<dbReference type="InterPro" id="IPR011335">
    <property type="entry name" value="Restrct_endonuc-II-like"/>
</dbReference>
<evidence type="ECO:0000256" key="1">
    <source>
        <dbReference type="ARBA" id="ARBA00022801"/>
    </source>
</evidence>
<dbReference type="AlphaFoldDB" id="F6DU92"/>
<dbReference type="Proteomes" id="UP000009234">
    <property type="component" value="Chromosome"/>
</dbReference>
<reference evidence="3 4" key="2">
    <citation type="journal article" date="2012" name="Stand. Genomic Sci.">
        <title>Complete genome sequence of the sulfate-reducing firmicute Desulfotomaculum ruminis type strain (DL(T)).</title>
        <authorList>
            <person name="Spring S."/>
            <person name="Visser M."/>
            <person name="Lu M."/>
            <person name="Copeland A."/>
            <person name="Lapidus A."/>
            <person name="Lucas S."/>
            <person name="Cheng J.F."/>
            <person name="Han C."/>
            <person name="Tapia R."/>
            <person name="Goodwin L.A."/>
            <person name="Pitluck S."/>
            <person name="Ivanova N."/>
            <person name="Land M."/>
            <person name="Hauser L."/>
            <person name="Larimer F."/>
            <person name="Rohde M."/>
            <person name="Goker M."/>
            <person name="Detter J.C."/>
            <person name="Kyrpides N.C."/>
            <person name="Woyke T."/>
            <person name="Schaap P.J."/>
            <person name="Plugge C.M."/>
            <person name="Muyzer G."/>
            <person name="Kuever J."/>
            <person name="Pereira I.A."/>
            <person name="Parshina S.N."/>
            <person name="Bernier-Latmani R."/>
            <person name="Stams A.J."/>
            <person name="Klenk H.P."/>
        </authorList>
    </citation>
    <scope>NUCLEOTIDE SEQUENCE [LARGE SCALE GENOMIC DNA]</scope>
    <source>
        <strain evidence="4">ATCC 23193 / DSM 2154 / NCIB 8452 / DL</strain>
    </source>
</reference>
<keyword evidence="2" id="KW-0812">Transmembrane</keyword>
<dbReference type="SUPFAM" id="SSF52980">
    <property type="entry name" value="Restriction endonuclease-like"/>
    <property type="match status" value="1"/>
</dbReference>
<reference evidence="4" key="1">
    <citation type="submission" date="2011-05" db="EMBL/GenBank/DDBJ databases">
        <title>Complete sequence of Desulfotomaculum ruminis DSM 2154.</title>
        <authorList>
            <person name="Lucas S."/>
            <person name="Copeland A."/>
            <person name="Lapidus A."/>
            <person name="Cheng J.-F."/>
            <person name="Goodwin L."/>
            <person name="Pitluck S."/>
            <person name="Lu M."/>
            <person name="Detter J.C."/>
            <person name="Han C."/>
            <person name="Tapia R."/>
            <person name="Land M."/>
            <person name="Hauser L."/>
            <person name="Kyrpides N."/>
            <person name="Ivanova N."/>
            <person name="Mikhailova N."/>
            <person name="Pagani I."/>
            <person name="Stams A.J.M."/>
            <person name="Plugge C.M."/>
            <person name="Muyzer G."/>
            <person name="Kuever J."/>
            <person name="Parshina S.N."/>
            <person name="Ivanova A.E."/>
            <person name="Nazina T.N."/>
            <person name="Brambilla E."/>
            <person name="Spring S."/>
            <person name="Klenk H.-P."/>
            <person name="Woyke T."/>
        </authorList>
    </citation>
    <scope>NUCLEOTIDE SEQUENCE [LARGE SCALE GENOMIC DNA]</scope>
    <source>
        <strain evidence="4">ATCC 23193 / DSM 2154 / NCIB 8452 / DL</strain>
    </source>
</reference>
<accession>F6DU92</accession>
<gene>
    <name evidence="3" type="ordered locus">Desru_3066</name>
</gene>
<sequence length="175" mass="19819">MFPGDLFVLGILIGGFLLYNMIKLFQSAASRRRVLKAGKAELAARKFLSSEGYKILSVQERVPVVTKINGKSHKSHIQADLIVQKGKEVFVVDVKTGQVAQQPNSPEIRRQLLEYYLVYQTDGVLVLDMDQKKLYRMEFQVAHPSPKSVKFVPYFASFLAGVIFVLMMFKGGYLR</sequence>
<evidence type="ECO:0000313" key="4">
    <source>
        <dbReference type="Proteomes" id="UP000009234"/>
    </source>
</evidence>
<dbReference type="GO" id="GO:0016787">
    <property type="term" value="F:hydrolase activity"/>
    <property type="evidence" value="ECO:0007669"/>
    <property type="project" value="UniProtKB-KW"/>
</dbReference>
<proteinExistence type="predicted"/>
<dbReference type="RefSeq" id="WP_013843029.1">
    <property type="nucleotide sequence ID" value="NC_015589.1"/>
</dbReference>
<evidence type="ECO:0000256" key="2">
    <source>
        <dbReference type="SAM" id="Phobius"/>
    </source>
</evidence>
<name>F6DU92_DESRL</name>
<evidence type="ECO:0000313" key="3">
    <source>
        <dbReference type="EMBL" id="AEG61277.1"/>
    </source>
</evidence>
<dbReference type="KEGG" id="dru:Desru_3066"/>
<keyword evidence="1" id="KW-0378">Hydrolase</keyword>
<evidence type="ECO:0008006" key="5">
    <source>
        <dbReference type="Google" id="ProtNLM"/>
    </source>
</evidence>
<dbReference type="STRING" id="696281.Desru_3066"/>
<dbReference type="Gene3D" id="3.90.320.10">
    <property type="match status" value="1"/>
</dbReference>
<keyword evidence="2" id="KW-1133">Transmembrane helix</keyword>
<protein>
    <recommendedName>
        <fullName evidence="5">PD-(D/E)XK endonuclease-like domain-containing protein</fullName>
    </recommendedName>
</protein>
<dbReference type="InterPro" id="IPR011604">
    <property type="entry name" value="PDDEXK-like_dom_sf"/>
</dbReference>
<feature type="transmembrane region" description="Helical" evidence="2">
    <location>
        <begin position="151"/>
        <end position="169"/>
    </location>
</feature>
<dbReference type="HOGENOM" id="CLU_1530166_0_0_9"/>
<dbReference type="EMBL" id="CP002780">
    <property type="protein sequence ID" value="AEG61277.1"/>
    <property type="molecule type" value="Genomic_DNA"/>
</dbReference>
<keyword evidence="2" id="KW-0472">Membrane</keyword>
<keyword evidence="4" id="KW-1185">Reference proteome</keyword>
<dbReference type="OrthoDB" id="2082218at2"/>
<organism evidence="3 4">
    <name type="scientific">Desulforamulus ruminis (strain ATCC 23193 / DSM 2154 / NCIMB 8452 / DL)</name>
    <name type="common">Desulfotomaculum ruminis</name>
    <dbReference type="NCBI Taxonomy" id="696281"/>
    <lineage>
        <taxon>Bacteria</taxon>
        <taxon>Bacillati</taxon>
        <taxon>Bacillota</taxon>
        <taxon>Clostridia</taxon>
        <taxon>Eubacteriales</taxon>
        <taxon>Peptococcaceae</taxon>
        <taxon>Desulforamulus</taxon>
    </lineage>
</organism>